<dbReference type="InterPro" id="IPR002509">
    <property type="entry name" value="NODB_dom"/>
</dbReference>
<evidence type="ECO:0000313" key="5">
    <source>
        <dbReference type="Proteomes" id="UP000605897"/>
    </source>
</evidence>
<dbReference type="EMBL" id="BNAU01000011">
    <property type="protein sequence ID" value="GHF24852.1"/>
    <property type="molecule type" value="Genomic_DNA"/>
</dbReference>
<feature type="transmembrane region" description="Helical" evidence="2">
    <location>
        <begin position="12"/>
        <end position="33"/>
    </location>
</feature>
<dbReference type="SUPFAM" id="SSF88713">
    <property type="entry name" value="Glycoside hydrolase/deacetylase"/>
    <property type="match status" value="1"/>
</dbReference>
<evidence type="ECO:0000313" key="4">
    <source>
        <dbReference type="EMBL" id="GHF24852.1"/>
    </source>
</evidence>
<dbReference type="PANTHER" id="PTHR10587">
    <property type="entry name" value="GLYCOSYL TRANSFERASE-RELATED"/>
    <property type="match status" value="1"/>
</dbReference>
<keyword evidence="2" id="KW-0812">Transmembrane</keyword>
<dbReference type="PANTHER" id="PTHR10587:SF137">
    <property type="entry name" value="4-DEOXY-4-FORMAMIDO-L-ARABINOSE-PHOSPHOUNDECAPRENOL DEFORMYLASE ARND-RELATED"/>
    <property type="match status" value="1"/>
</dbReference>
<name>A0ABQ3JHR7_9PSEU</name>
<keyword evidence="2" id="KW-0472">Membrane</keyword>
<dbReference type="CDD" id="cd10917">
    <property type="entry name" value="CE4_NodB_like_6s_7s"/>
    <property type="match status" value="1"/>
</dbReference>
<accession>A0ABQ3JHR7</accession>
<comment type="caution">
    <text evidence="4">The sequence shown here is derived from an EMBL/GenBank/DDBJ whole genome shotgun (WGS) entry which is preliminary data.</text>
</comment>
<feature type="domain" description="NodB homology" evidence="3">
    <location>
        <begin position="75"/>
        <end position="258"/>
    </location>
</feature>
<evidence type="ECO:0000256" key="2">
    <source>
        <dbReference type="SAM" id="Phobius"/>
    </source>
</evidence>
<dbReference type="Gene3D" id="3.20.20.370">
    <property type="entry name" value="Glycoside hydrolase/deacetylase"/>
    <property type="match status" value="1"/>
</dbReference>
<dbReference type="InterPro" id="IPR050248">
    <property type="entry name" value="Polysacc_deacetylase_ArnD"/>
</dbReference>
<gene>
    <name evidence="4" type="ORF">GCM10017786_68700</name>
</gene>
<organism evidence="4 5">
    <name type="scientific">Amycolatopsis deserti</name>
    <dbReference type="NCBI Taxonomy" id="185696"/>
    <lineage>
        <taxon>Bacteria</taxon>
        <taxon>Bacillati</taxon>
        <taxon>Actinomycetota</taxon>
        <taxon>Actinomycetes</taxon>
        <taxon>Pseudonocardiales</taxon>
        <taxon>Pseudonocardiaceae</taxon>
        <taxon>Amycolatopsis</taxon>
    </lineage>
</organism>
<dbReference type="Pfam" id="PF01522">
    <property type="entry name" value="Polysacc_deac_1"/>
    <property type="match status" value="1"/>
</dbReference>
<protein>
    <recommendedName>
        <fullName evidence="3">NodB homology domain-containing protein</fullName>
    </recommendedName>
</protein>
<dbReference type="RefSeq" id="WP_191248814.1">
    <property type="nucleotide sequence ID" value="NZ_BNAU01000011.1"/>
</dbReference>
<evidence type="ECO:0000259" key="3">
    <source>
        <dbReference type="PROSITE" id="PS51677"/>
    </source>
</evidence>
<dbReference type="Proteomes" id="UP000605897">
    <property type="component" value="Unassembled WGS sequence"/>
</dbReference>
<reference evidence="5" key="1">
    <citation type="journal article" date="2019" name="Int. J. Syst. Evol. Microbiol.">
        <title>The Global Catalogue of Microorganisms (GCM) 10K type strain sequencing project: providing services to taxonomists for standard genome sequencing and annotation.</title>
        <authorList>
            <consortium name="The Broad Institute Genomics Platform"/>
            <consortium name="The Broad Institute Genome Sequencing Center for Infectious Disease"/>
            <person name="Wu L."/>
            <person name="Ma J."/>
        </authorList>
    </citation>
    <scope>NUCLEOTIDE SEQUENCE [LARGE SCALE GENOMIC DNA]</scope>
    <source>
        <strain evidence="5">CGMCC 4.7677</strain>
    </source>
</reference>
<proteinExistence type="predicted"/>
<keyword evidence="2" id="KW-1133">Transmembrane helix</keyword>
<dbReference type="PROSITE" id="PS51677">
    <property type="entry name" value="NODB"/>
    <property type="match status" value="1"/>
</dbReference>
<feature type="region of interest" description="Disordered" evidence="1">
    <location>
        <begin position="38"/>
        <end position="69"/>
    </location>
</feature>
<keyword evidence="5" id="KW-1185">Reference proteome</keyword>
<sequence length="262" mass="27990">MRYQVLRPPYCYRWAALISAVLVTISLIISLSWSGAEGTPATPPPEAGQQIGAATTSSPPPAPGAPVRTTARPGRFVALTFDDGPDPAYTPQVLDLLARHGAVATFCMVGAQVRRHPELVELVVERGMRLCDHTVSHDEELAKRNEARISADITGARADLRLAADGDVPVPYFRAPGGNWSDTITAIASREGMTSLGWSVDSRDWTLPGAPAIVATVQQAVHPGAVILLHDGGGQRRQTVTALAELLPWLIAQGYQFDFPAT</sequence>
<evidence type="ECO:0000256" key="1">
    <source>
        <dbReference type="SAM" id="MobiDB-lite"/>
    </source>
</evidence>
<dbReference type="InterPro" id="IPR011330">
    <property type="entry name" value="Glyco_hydro/deAcase_b/a-brl"/>
</dbReference>